<keyword evidence="3" id="KW-1185">Reference proteome</keyword>
<evidence type="ECO:0000313" key="2">
    <source>
        <dbReference type="EMBL" id="KAF2194447.1"/>
    </source>
</evidence>
<organism evidence="2 3">
    <name type="scientific">Zopfia rhizophila CBS 207.26</name>
    <dbReference type="NCBI Taxonomy" id="1314779"/>
    <lineage>
        <taxon>Eukaryota</taxon>
        <taxon>Fungi</taxon>
        <taxon>Dikarya</taxon>
        <taxon>Ascomycota</taxon>
        <taxon>Pezizomycotina</taxon>
        <taxon>Dothideomycetes</taxon>
        <taxon>Dothideomycetes incertae sedis</taxon>
        <taxon>Zopfiaceae</taxon>
        <taxon>Zopfia</taxon>
    </lineage>
</organism>
<evidence type="ECO:0000256" key="1">
    <source>
        <dbReference type="SAM" id="Phobius"/>
    </source>
</evidence>
<dbReference type="Proteomes" id="UP000800200">
    <property type="component" value="Unassembled WGS sequence"/>
</dbReference>
<keyword evidence="1" id="KW-0812">Transmembrane</keyword>
<evidence type="ECO:0000313" key="3">
    <source>
        <dbReference type="Proteomes" id="UP000800200"/>
    </source>
</evidence>
<name>A0A6A6EQI9_9PEZI</name>
<sequence length="100" mass="11663">MSDNIQPLPSYHTRNHQLPASQNIWAGRVIPFVHRIRANLINLVTFTVILLAYFITFGVTYAIFRSDRPMLLVLWFLLIPVAVIILLGAIYVWIRMRRSK</sequence>
<keyword evidence="1" id="KW-1133">Transmembrane helix</keyword>
<feature type="transmembrane region" description="Helical" evidence="1">
    <location>
        <begin position="70"/>
        <end position="94"/>
    </location>
</feature>
<dbReference type="AlphaFoldDB" id="A0A6A6EQI9"/>
<accession>A0A6A6EQI9</accession>
<feature type="transmembrane region" description="Helical" evidence="1">
    <location>
        <begin position="40"/>
        <end position="64"/>
    </location>
</feature>
<keyword evidence="1" id="KW-0472">Membrane</keyword>
<reference evidence="2" key="1">
    <citation type="journal article" date="2020" name="Stud. Mycol.">
        <title>101 Dothideomycetes genomes: a test case for predicting lifestyles and emergence of pathogens.</title>
        <authorList>
            <person name="Haridas S."/>
            <person name="Albert R."/>
            <person name="Binder M."/>
            <person name="Bloem J."/>
            <person name="Labutti K."/>
            <person name="Salamov A."/>
            <person name="Andreopoulos B."/>
            <person name="Baker S."/>
            <person name="Barry K."/>
            <person name="Bills G."/>
            <person name="Bluhm B."/>
            <person name="Cannon C."/>
            <person name="Castanera R."/>
            <person name="Culley D."/>
            <person name="Daum C."/>
            <person name="Ezra D."/>
            <person name="Gonzalez J."/>
            <person name="Henrissat B."/>
            <person name="Kuo A."/>
            <person name="Liang C."/>
            <person name="Lipzen A."/>
            <person name="Lutzoni F."/>
            <person name="Magnuson J."/>
            <person name="Mondo S."/>
            <person name="Nolan M."/>
            <person name="Ohm R."/>
            <person name="Pangilinan J."/>
            <person name="Park H.-J."/>
            <person name="Ramirez L."/>
            <person name="Alfaro M."/>
            <person name="Sun H."/>
            <person name="Tritt A."/>
            <person name="Yoshinaga Y."/>
            <person name="Zwiers L.-H."/>
            <person name="Turgeon B."/>
            <person name="Goodwin S."/>
            <person name="Spatafora J."/>
            <person name="Crous P."/>
            <person name="Grigoriev I."/>
        </authorList>
    </citation>
    <scope>NUCLEOTIDE SEQUENCE</scope>
    <source>
        <strain evidence="2">CBS 207.26</strain>
    </source>
</reference>
<protein>
    <submittedName>
        <fullName evidence="2">Uncharacterized protein</fullName>
    </submittedName>
</protein>
<dbReference type="EMBL" id="ML994611">
    <property type="protein sequence ID" value="KAF2194447.1"/>
    <property type="molecule type" value="Genomic_DNA"/>
</dbReference>
<gene>
    <name evidence="2" type="ORF">K469DRAFT_686482</name>
</gene>
<proteinExistence type="predicted"/>